<dbReference type="AlphaFoldDB" id="A0A0C3KH31"/>
<dbReference type="OrthoDB" id="2686862at2759"/>
<gene>
    <name evidence="2" type="ORF">M404DRAFT_22700</name>
</gene>
<name>A0A0C3KH31_PISTI</name>
<organism evidence="2 3">
    <name type="scientific">Pisolithus tinctorius Marx 270</name>
    <dbReference type="NCBI Taxonomy" id="870435"/>
    <lineage>
        <taxon>Eukaryota</taxon>
        <taxon>Fungi</taxon>
        <taxon>Dikarya</taxon>
        <taxon>Basidiomycota</taxon>
        <taxon>Agaricomycotina</taxon>
        <taxon>Agaricomycetes</taxon>
        <taxon>Agaricomycetidae</taxon>
        <taxon>Boletales</taxon>
        <taxon>Sclerodermatineae</taxon>
        <taxon>Pisolithaceae</taxon>
        <taxon>Pisolithus</taxon>
    </lineage>
</organism>
<evidence type="ECO:0000313" key="2">
    <source>
        <dbReference type="EMBL" id="KIO08882.1"/>
    </source>
</evidence>
<dbReference type="InParanoid" id="A0A0C3KH31"/>
<dbReference type="EMBL" id="KN831956">
    <property type="protein sequence ID" value="KIO08882.1"/>
    <property type="molecule type" value="Genomic_DNA"/>
</dbReference>
<feature type="region of interest" description="Disordered" evidence="1">
    <location>
        <begin position="768"/>
        <end position="812"/>
    </location>
</feature>
<accession>A0A0C3KH31</accession>
<feature type="compositionally biased region" description="Basic and acidic residues" evidence="1">
    <location>
        <begin position="772"/>
        <end position="781"/>
    </location>
</feature>
<dbReference type="Proteomes" id="UP000054217">
    <property type="component" value="Unassembled WGS sequence"/>
</dbReference>
<dbReference type="HOGENOM" id="CLU_012625_1_0_1"/>
<proteinExistence type="predicted"/>
<protein>
    <submittedName>
        <fullName evidence="2">Uncharacterized protein</fullName>
    </submittedName>
</protein>
<reference evidence="2 3" key="1">
    <citation type="submission" date="2014-04" db="EMBL/GenBank/DDBJ databases">
        <authorList>
            <consortium name="DOE Joint Genome Institute"/>
            <person name="Kuo A."/>
            <person name="Kohler A."/>
            <person name="Costa M.D."/>
            <person name="Nagy L.G."/>
            <person name="Floudas D."/>
            <person name="Copeland A."/>
            <person name="Barry K.W."/>
            <person name="Cichocki N."/>
            <person name="Veneault-Fourrey C."/>
            <person name="LaButti K."/>
            <person name="Lindquist E.A."/>
            <person name="Lipzen A."/>
            <person name="Lundell T."/>
            <person name="Morin E."/>
            <person name="Murat C."/>
            <person name="Sun H."/>
            <person name="Tunlid A."/>
            <person name="Henrissat B."/>
            <person name="Grigoriev I.V."/>
            <person name="Hibbett D.S."/>
            <person name="Martin F."/>
            <person name="Nordberg H.P."/>
            <person name="Cantor M.N."/>
            <person name="Hua S.X."/>
        </authorList>
    </citation>
    <scope>NUCLEOTIDE SEQUENCE [LARGE SCALE GENOMIC DNA]</scope>
    <source>
        <strain evidence="2 3">Marx 270</strain>
    </source>
</reference>
<reference evidence="3" key="2">
    <citation type="submission" date="2015-01" db="EMBL/GenBank/DDBJ databases">
        <title>Evolutionary Origins and Diversification of the Mycorrhizal Mutualists.</title>
        <authorList>
            <consortium name="DOE Joint Genome Institute"/>
            <consortium name="Mycorrhizal Genomics Consortium"/>
            <person name="Kohler A."/>
            <person name="Kuo A."/>
            <person name="Nagy L.G."/>
            <person name="Floudas D."/>
            <person name="Copeland A."/>
            <person name="Barry K.W."/>
            <person name="Cichocki N."/>
            <person name="Veneault-Fourrey C."/>
            <person name="LaButti K."/>
            <person name="Lindquist E.A."/>
            <person name="Lipzen A."/>
            <person name="Lundell T."/>
            <person name="Morin E."/>
            <person name="Murat C."/>
            <person name="Riley R."/>
            <person name="Ohm R."/>
            <person name="Sun H."/>
            <person name="Tunlid A."/>
            <person name="Henrissat B."/>
            <person name="Grigoriev I.V."/>
            <person name="Hibbett D.S."/>
            <person name="Martin F."/>
        </authorList>
    </citation>
    <scope>NUCLEOTIDE SEQUENCE [LARGE SCALE GENOMIC DNA]</scope>
    <source>
        <strain evidence="3">Marx 270</strain>
    </source>
</reference>
<sequence>MSFSYPPSCSENVYPRILTNSSDGDQRVAQRGWGPSSVVPNFDTPSMSKDAAYTSFQRSHSGGSLEGLDGSTSTVVRVSQDVNTVSQQGSALADDECFIRRRSEGKPLKEWRIVFIFRVICCLMDEMRHYFCRLRKALWFKLIEGDVDDDVWLWVDGDEEWLRSKGPYWHPVYDWMFTEDDWVSAESALRRRVDQQRFPPVTDRNQRVRSATPEQRLCAIAWLIASSEGVAELFTSHGCTPLTLSTPRIASTLEHIIGKCWYGFPSQTGAWENALAKAKEDGCICSPTDCPAVKQWFNMIIWLEGIPPTLEVGHKSCERCRSLVRSRYEHITTEHTVILHVSLLEALCRYCSSLRELDLMKRRLSPIAKRMADGILEPLMKEHGLDMRYLPCVNKYPRPLRERVVLLFCEPDDEPESESDELQVPDNIFDGAHDPWVVLGITAWLMCGNVYRENTELHSRWLHSSFSCLLHASLKCFNMPALPRLSSTSVRLCHELDRDYSEQLFFSNQSKEDDDSDWVPSDHDDRPLRLSTVVFVAAAMFLRSNDIDVSPCQKCRAICMKSLADTSSSVGFERSLEVNIPEPAGMDEFTATLRNRSLSKDEVKLWVVAELLKLRKYLDSYGLDASDCFHHLGGDSSSCLENARESTLPRHLSTNSSSSGLPKSDKVEEIKKKLLDMLGELSLPCKRLPWSTLEQELEKNGYALVNWPAGVRKRGNKGIHDLSAVDVNKLYDAITCTDETRRLHIRRRPSALTVVPVPPIECTPPVASCSKRPAEAQDLHGHSSKRIKFKDMTSKVMQQNLSESRGDGATGP</sequence>
<keyword evidence="3" id="KW-1185">Reference proteome</keyword>
<evidence type="ECO:0000313" key="3">
    <source>
        <dbReference type="Proteomes" id="UP000054217"/>
    </source>
</evidence>
<evidence type="ECO:0000256" key="1">
    <source>
        <dbReference type="SAM" id="MobiDB-lite"/>
    </source>
</evidence>